<feature type="compositionally biased region" description="Acidic residues" evidence="7">
    <location>
        <begin position="153"/>
        <end position="171"/>
    </location>
</feature>
<comment type="function">
    <text evidence="1 6">Involved in nucleolar processing of pre-18S ribosomal RNA.</text>
</comment>
<evidence type="ECO:0000256" key="3">
    <source>
        <dbReference type="ARBA" id="ARBA00008105"/>
    </source>
</evidence>
<comment type="subunit">
    <text evidence="6">Component of the ribosomal small subunit (SSU) processome.</text>
</comment>
<comment type="subcellular location">
    <subcellularLocation>
        <location evidence="2 6">Nucleus</location>
        <location evidence="2 6">Nucleolus</location>
    </subcellularLocation>
</comment>
<evidence type="ECO:0000256" key="7">
    <source>
        <dbReference type="SAM" id="MobiDB-lite"/>
    </source>
</evidence>
<evidence type="ECO:0000256" key="2">
    <source>
        <dbReference type="ARBA" id="ARBA00004604"/>
    </source>
</evidence>
<dbReference type="AlphaFoldDB" id="A0A1E1LGQ3"/>
<dbReference type="GO" id="GO:0032040">
    <property type="term" value="C:small-subunit processome"/>
    <property type="evidence" value="ECO:0007669"/>
    <property type="project" value="UniProtKB-UniRule"/>
</dbReference>
<dbReference type="Proteomes" id="UP000178912">
    <property type="component" value="Unassembled WGS sequence"/>
</dbReference>
<reference evidence="9" key="1">
    <citation type="submission" date="2016-03" db="EMBL/GenBank/DDBJ databases">
        <authorList>
            <person name="Guldener U."/>
        </authorList>
    </citation>
    <scope>NUCLEOTIDE SEQUENCE [LARGE SCALE GENOMIC DNA]</scope>
    <source>
        <strain evidence="9">04CH-RAC-A.6.1</strain>
    </source>
</reference>
<feature type="compositionally biased region" description="Basic and acidic residues" evidence="7">
    <location>
        <begin position="7"/>
        <end position="26"/>
    </location>
</feature>
<feature type="compositionally biased region" description="Basic residues" evidence="7">
    <location>
        <begin position="230"/>
        <end position="242"/>
    </location>
</feature>
<gene>
    <name evidence="8" type="ORF">RAG0_14389</name>
</gene>
<dbReference type="PANTHER" id="PTHR12838:SF0">
    <property type="entry name" value="U3 SMALL NUCLEOLAR RNA-ASSOCIATED PROTEIN 11-RELATED"/>
    <property type="match status" value="1"/>
</dbReference>
<organism evidence="8 9">
    <name type="scientific">Rhynchosporium agropyri</name>
    <dbReference type="NCBI Taxonomy" id="914238"/>
    <lineage>
        <taxon>Eukaryota</taxon>
        <taxon>Fungi</taxon>
        <taxon>Dikarya</taxon>
        <taxon>Ascomycota</taxon>
        <taxon>Pezizomycotina</taxon>
        <taxon>Leotiomycetes</taxon>
        <taxon>Helotiales</taxon>
        <taxon>Ploettnerulaceae</taxon>
        <taxon>Rhynchosporium</taxon>
    </lineage>
</organism>
<accession>A0A1E1LGQ3</accession>
<dbReference type="InterPro" id="IPR007144">
    <property type="entry name" value="SSU_processome_Utp11"/>
</dbReference>
<keyword evidence="4 6" id="KW-0698">rRNA processing</keyword>
<evidence type="ECO:0000256" key="6">
    <source>
        <dbReference type="PIRNR" id="PIRNR015952"/>
    </source>
</evidence>
<dbReference type="OrthoDB" id="29058at2759"/>
<dbReference type="GO" id="GO:0006364">
    <property type="term" value="P:rRNA processing"/>
    <property type="evidence" value="ECO:0007669"/>
    <property type="project" value="UniProtKB-UniRule"/>
</dbReference>
<name>A0A1E1LGQ3_9HELO</name>
<keyword evidence="5 6" id="KW-0539">Nucleus</keyword>
<dbReference type="PANTHER" id="PTHR12838">
    <property type="entry name" value="U3 SMALL NUCLEOLAR RNA-ASSOCIATED PROTEIN 11"/>
    <property type="match status" value="1"/>
</dbReference>
<evidence type="ECO:0000313" key="9">
    <source>
        <dbReference type="Proteomes" id="UP000178912"/>
    </source>
</evidence>
<evidence type="ECO:0000313" key="8">
    <source>
        <dbReference type="EMBL" id="CZT09720.1"/>
    </source>
</evidence>
<feature type="region of interest" description="Disordered" evidence="7">
    <location>
        <begin position="141"/>
        <end position="175"/>
    </location>
</feature>
<keyword evidence="9" id="KW-1185">Reference proteome</keyword>
<evidence type="ECO:0000256" key="1">
    <source>
        <dbReference type="ARBA" id="ARBA00004099"/>
    </source>
</evidence>
<evidence type="ECO:0000256" key="5">
    <source>
        <dbReference type="ARBA" id="ARBA00023242"/>
    </source>
</evidence>
<feature type="region of interest" description="Disordered" evidence="7">
    <location>
        <begin position="1"/>
        <end position="26"/>
    </location>
</feature>
<dbReference type="PIRSF" id="PIRSF015952">
    <property type="entry name" value="U3snoRNP11"/>
    <property type="match status" value="1"/>
</dbReference>
<comment type="similarity">
    <text evidence="3 6">Belongs to the UTP11 family.</text>
</comment>
<protein>
    <recommendedName>
        <fullName evidence="6">U3 small nucleolar RNA-associated protein 11</fullName>
        <shortName evidence="6">U3 snoRNA-associated protein 11</shortName>
    </recommendedName>
</protein>
<evidence type="ECO:0000256" key="4">
    <source>
        <dbReference type="ARBA" id="ARBA00022552"/>
    </source>
</evidence>
<feature type="region of interest" description="Disordered" evidence="7">
    <location>
        <begin position="63"/>
        <end position="91"/>
    </location>
</feature>
<feature type="region of interest" description="Disordered" evidence="7">
    <location>
        <begin position="222"/>
        <end position="242"/>
    </location>
</feature>
<dbReference type="EMBL" id="FJUX01000119">
    <property type="protein sequence ID" value="CZT09720.1"/>
    <property type="molecule type" value="Genomic_DNA"/>
</dbReference>
<proteinExistence type="inferred from homology"/>
<sequence length="242" mass="28053">MSSMRNAVERRNHKERGQPEERKRWGLLEKHKDYSARARDFNDKKKKLKALKQKTLDKNPDEFYFGMMSRKGPATTGKNRTGTVNGDRGNEALSQEAVRLFKTQDLGYVRTMRNKALKDVEKLERRTVGIKGTGTKVVFVDDEEEQRRRASEDMDVDDEEKEDTSDGDPESVDSVTKNFRSMQKKEAMKLEIQLRKAREQLDVLTEAERALELQRARMAKSPMVGGVTKKGVKFKVKQRRNR</sequence>
<dbReference type="Pfam" id="PF03998">
    <property type="entry name" value="Utp11"/>
    <property type="match status" value="1"/>
</dbReference>